<dbReference type="Proteomes" id="UP000031104">
    <property type="component" value="Chromosome"/>
</dbReference>
<evidence type="ECO:0000313" key="2">
    <source>
        <dbReference type="Proteomes" id="UP000031104"/>
    </source>
</evidence>
<organism evidence="1 2">
    <name type="scientific">Allofrancisella guangzhouensis</name>
    <dbReference type="NCBI Taxonomy" id="594679"/>
    <lineage>
        <taxon>Bacteria</taxon>
        <taxon>Pseudomonadati</taxon>
        <taxon>Pseudomonadota</taxon>
        <taxon>Gammaproteobacteria</taxon>
        <taxon>Thiotrichales</taxon>
        <taxon>Francisellaceae</taxon>
        <taxon>Allofrancisella</taxon>
    </lineage>
</organism>
<keyword evidence="2" id="KW-1185">Reference proteome</keyword>
<dbReference type="HOGENOM" id="CLU_562313_0_0_6"/>
<gene>
    <name evidence="1" type="ORF">SD28_05125</name>
</gene>
<protein>
    <submittedName>
        <fullName evidence="1">Uncharacterized protein</fullName>
    </submittedName>
</protein>
<dbReference type="KEGG" id="fgu:SD28_05125"/>
<sequence>MKFRQALFISFHGDMSGTNSETKKSYFYQKDKNLDREYTIKMHSDHKRKALLNHEIPFIRINFPYFSSILNKELNIERDKNNCEIAEGLMAKKLRMLEPFSRIYISAQGIGGTIGETFIKQYIKVPKQDKLELCCIPASNIAEILYKYISNSSRNNLQIFLMISQIDNDSGIKVEPKDFASSLMERLHQYNFKKTSVIAYDNACSAIELTKNSKNVFNINDVSTRGRQYAFKRSADELHFKHGKKQPDNKIAIHNYNGQIENTEYRSFKKAYMNNFNDDYKSDLKYYRDSIKNDLIGSKFEVLSLKNALLSYSLSDYLDNYEQKSFHGIKHHHGKTGFNRIMCFHRRIAAIIKDEDISDAKDLDMLNRIANRIIVEIINFAKQDGEYRKFAGNFLFSKKINVHDNSGMTKILEGLQTFYKQMEDDNLANKSLQKFREVDIEYTNLSNKKERESLLVNLKSIDPFMYETSLLGTTFANPPLTYYTP</sequence>
<accession>A0A0A8E650</accession>
<reference evidence="1 2" key="1">
    <citation type="submission" date="2014-12" db="EMBL/GenBank/DDBJ databases">
        <title>Complete genome sequence of Francisella guanzhouensis strain 08HL01032 isolated from air-conditioning system in China.</title>
        <authorList>
            <person name="Svensson D."/>
            <person name="Ohrman C."/>
            <person name="Backman S."/>
            <person name="Karlsson E."/>
            <person name="Nilsson E."/>
            <person name="Bystrom M."/>
            <person name="Larkeryd A."/>
            <person name="Stenberg P."/>
            <person name="Scholtz H.C."/>
            <person name="Forsman M."/>
            <person name="Sjodin A."/>
        </authorList>
    </citation>
    <scope>NUCLEOTIDE SEQUENCE [LARGE SCALE GENOMIC DNA]</scope>
    <source>
        <strain evidence="1 2">08HL01032</strain>
    </source>
</reference>
<dbReference type="EMBL" id="CP010427">
    <property type="protein sequence ID" value="AJC49057.1"/>
    <property type="molecule type" value="Genomic_DNA"/>
</dbReference>
<evidence type="ECO:0000313" key="1">
    <source>
        <dbReference type="EMBL" id="AJC49057.1"/>
    </source>
</evidence>
<proteinExistence type="predicted"/>
<dbReference type="AlphaFoldDB" id="A0A0A8E650"/>
<dbReference type="RefSeq" id="WP_039124766.1">
    <property type="nucleotide sequence ID" value="NZ_CP010427.1"/>
</dbReference>
<name>A0A0A8E650_9GAMM</name>
<dbReference type="OrthoDB" id="5606270at2"/>